<protein>
    <submittedName>
        <fullName evidence="1">Uncharacterized protein</fullName>
    </submittedName>
</protein>
<keyword evidence="2" id="KW-1185">Reference proteome</keyword>
<dbReference type="SUPFAM" id="SSF50630">
    <property type="entry name" value="Acid proteases"/>
    <property type="match status" value="1"/>
</dbReference>
<organism evidence="1 2">
    <name type="scientific">Zalerion maritima</name>
    <dbReference type="NCBI Taxonomy" id="339359"/>
    <lineage>
        <taxon>Eukaryota</taxon>
        <taxon>Fungi</taxon>
        <taxon>Dikarya</taxon>
        <taxon>Ascomycota</taxon>
        <taxon>Pezizomycotina</taxon>
        <taxon>Sordariomycetes</taxon>
        <taxon>Lulworthiomycetidae</taxon>
        <taxon>Lulworthiales</taxon>
        <taxon>Lulworthiaceae</taxon>
        <taxon>Zalerion</taxon>
    </lineage>
</organism>
<dbReference type="AlphaFoldDB" id="A0AAD5RL90"/>
<proteinExistence type="predicted"/>
<name>A0AAD5RL90_9PEZI</name>
<evidence type="ECO:0000313" key="2">
    <source>
        <dbReference type="Proteomes" id="UP001201980"/>
    </source>
</evidence>
<gene>
    <name evidence="1" type="ORF">MKZ38_008145</name>
</gene>
<comment type="caution">
    <text evidence="1">The sequence shown here is derived from an EMBL/GenBank/DDBJ whole genome shotgun (WGS) entry which is preliminary data.</text>
</comment>
<reference evidence="1" key="1">
    <citation type="submission" date="2022-07" db="EMBL/GenBank/DDBJ databases">
        <title>Draft genome sequence of Zalerion maritima ATCC 34329, a (micro)plastics degrading marine fungus.</title>
        <authorList>
            <person name="Paco A."/>
            <person name="Goncalves M.F.M."/>
            <person name="Rocha-Santos T.A.P."/>
            <person name="Alves A."/>
        </authorList>
    </citation>
    <scope>NUCLEOTIDE SEQUENCE</scope>
    <source>
        <strain evidence="1">ATCC 34329</strain>
    </source>
</reference>
<accession>A0AAD5RL90</accession>
<sequence length="73" mass="8193">MYMYGFAGRLKRHEKSQYLADGRYDVEKSNTPSLAPTGGDTIDYTIDYTDGSYVDLVYYNDSVSLGGDALMPY</sequence>
<dbReference type="InterPro" id="IPR021109">
    <property type="entry name" value="Peptidase_aspartic_dom_sf"/>
</dbReference>
<dbReference type="Gene3D" id="2.40.70.10">
    <property type="entry name" value="Acid Proteases"/>
    <property type="match status" value="1"/>
</dbReference>
<dbReference type="Proteomes" id="UP001201980">
    <property type="component" value="Unassembled WGS sequence"/>
</dbReference>
<dbReference type="EMBL" id="JAKWBI020000556">
    <property type="protein sequence ID" value="KAJ2893878.1"/>
    <property type="molecule type" value="Genomic_DNA"/>
</dbReference>
<evidence type="ECO:0000313" key="1">
    <source>
        <dbReference type="EMBL" id="KAJ2893878.1"/>
    </source>
</evidence>